<proteinExistence type="predicted"/>
<gene>
    <name evidence="1" type="ORF">MSPICULIGERA_LOCUS8396</name>
</gene>
<dbReference type="EMBL" id="CATQJA010002205">
    <property type="protein sequence ID" value="CAJ0569941.1"/>
    <property type="molecule type" value="Genomic_DNA"/>
</dbReference>
<dbReference type="InterPro" id="IPR036140">
    <property type="entry name" value="PFN_sf"/>
</dbReference>
<dbReference type="Gene3D" id="3.30.450.30">
    <property type="entry name" value="Dynein light chain 2a, cytoplasmic"/>
    <property type="match status" value="1"/>
</dbReference>
<accession>A0AA36CKI3</accession>
<dbReference type="GO" id="GO:0003779">
    <property type="term" value="F:actin binding"/>
    <property type="evidence" value="ECO:0007669"/>
    <property type="project" value="InterPro"/>
</dbReference>
<evidence type="ECO:0000313" key="1">
    <source>
        <dbReference type="EMBL" id="CAJ0569941.1"/>
    </source>
</evidence>
<dbReference type="SUPFAM" id="SSF55770">
    <property type="entry name" value="Profilin (actin-binding protein)"/>
    <property type="match status" value="1"/>
</dbReference>
<dbReference type="AlphaFoldDB" id="A0AA36CKI3"/>
<dbReference type="Pfam" id="PF00235">
    <property type="entry name" value="Profilin"/>
    <property type="match status" value="1"/>
</dbReference>
<protein>
    <recommendedName>
        <fullName evidence="3">Profilin</fullName>
    </recommendedName>
</protein>
<evidence type="ECO:0000313" key="2">
    <source>
        <dbReference type="Proteomes" id="UP001177023"/>
    </source>
</evidence>
<dbReference type="Proteomes" id="UP001177023">
    <property type="component" value="Unassembled WGS sequence"/>
</dbReference>
<reference evidence="1" key="1">
    <citation type="submission" date="2023-06" db="EMBL/GenBank/DDBJ databases">
        <authorList>
            <person name="Delattre M."/>
        </authorList>
    </citation>
    <scope>NUCLEOTIDE SEQUENCE</scope>
    <source>
        <strain evidence="1">AF72</strain>
    </source>
</reference>
<feature type="non-terminal residue" evidence="1">
    <location>
        <position position="58"/>
    </location>
</feature>
<name>A0AA36CKI3_9BILA</name>
<comment type="caution">
    <text evidence="1">The sequence shown here is derived from an EMBL/GenBank/DDBJ whole genome shotgun (WGS) entry which is preliminary data.</text>
</comment>
<keyword evidence="2" id="KW-1185">Reference proteome</keyword>
<dbReference type="InterPro" id="IPR048278">
    <property type="entry name" value="PFN"/>
</dbReference>
<sequence length="58" mass="6103">MDWRSYIDDQLVGSGSVTKAAIVGLDGAIWAKSDHFNIGDDEAAAAAQGIRQLGNAVR</sequence>
<evidence type="ECO:0008006" key="3">
    <source>
        <dbReference type="Google" id="ProtNLM"/>
    </source>
</evidence>
<organism evidence="1 2">
    <name type="scientific">Mesorhabditis spiculigera</name>
    <dbReference type="NCBI Taxonomy" id="96644"/>
    <lineage>
        <taxon>Eukaryota</taxon>
        <taxon>Metazoa</taxon>
        <taxon>Ecdysozoa</taxon>
        <taxon>Nematoda</taxon>
        <taxon>Chromadorea</taxon>
        <taxon>Rhabditida</taxon>
        <taxon>Rhabditina</taxon>
        <taxon>Rhabditomorpha</taxon>
        <taxon>Rhabditoidea</taxon>
        <taxon>Rhabditidae</taxon>
        <taxon>Mesorhabditinae</taxon>
        <taxon>Mesorhabditis</taxon>
    </lineage>
</organism>